<keyword evidence="1" id="KW-0812">Transmembrane</keyword>
<feature type="transmembrane region" description="Helical" evidence="1">
    <location>
        <begin position="71"/>
        <end position="90"/>
    </location>
</feature>
<dbReference type="Proteomes" id="UP001063782">
    <property type="component" value="Chromosome"/>
</dbReference>
<name>A0ABY6F6D5_9GAMM</name>
<evidence type="ECO:0000313" key="3">
    <source>
        <dbReference type="Proteomes" id="UP001063782"/>
    </source>
</evidence>
<protein>
    <submittedName>
        <fullName evidence="2">Uncharacterized protein</fullName>
    </submittedName>
</protein>
<accession>A0ABY6F6D5</accession>
<keyword evidence="1" id="KW-1133">Transmembrane helix</keyword>
<feature type="transmembrane region" description="Helical" evidence="1">
    <location>
        <begin position="39"/>
        <end position="59"/>
    </location>
</feature>
<evidence type="ECO:0000256" key="1">
    <source>
        <dbReference type="SAM" id="Phobius"/>
    </source>
</evidence>
<reference evidence="2" key="1">
    <citation type="submission" date="2021-12" db="EMBL/GenBank/DDBJ databases">
        <title>taxonomy of Moraxella sp. ZY201224.</title>
        <authorList>
            <person name="Li F."/>
        </authorList>
    </citation>
    <scope>NUCLEOTIDE SEQUENCE</scope>
    <source>
        <strain evidence="2">ZY201224</strain>
    </source>
</reference>
<proteinExistence type="predicted"/>
<evidence type="ECO:0000313" key="2">
    <source>
        <dbReference type="EMBL" id="UXZ05653.1"/>
    </source>
</evidence>
<keyword evidence="1" id="KW-0472">Membrane</keyword>
<gene>
    <name evidence="2" type="ORF">LU297_04215</name>
</gene>
<organism evidence="2 3">
    <name type="scientific">Moraxella nasicaprae</name>
    <dbReference type="NCBI Taxonomy" id="2904122"/>
    <lineage>
        <taxon>Bacteria</taxon>
        <taxon>Pseudomonadati</taxon>
        <taxon>Pseudomonadota</taxon>
        <taxon>Gammaproteobacteria</taxon>
        <taxon>Moraxellales</taxon>
        <taxon>Moraxellaceae</taxon>
        <taxon>Moraxella</taxon>
    </lineage>
</organism>
<keyword evidence="3" id="KW-1185">Reference proteome</keyword>
<dbReference type="RefSeq" id="WP_263077166.1">
    <property type="nucleotide sequence ID" value="NZ_CP089977.1"/>
</dbReference>
<dbReference type="EMBL" id="CP089977">
    <property type="protein sequence ID" value="UXZ05653.1"/>
    <property type="molecule type" value="Genomic_DNA"/>
</dbReference>
<sequence length="105" mass="12192">MTDSTTPKHTCTRCQDDCDYYFKIGDYAVFSCKNCQSAWGNWTTLIYFSIIIVALKLLWRTVDFSGVPESVFIAISVALMCILIIFRLFGHRMSALRIRRLDRHD</sequence>